<dbReference type="STRING" id="452863.Achl_0357"/>
<organism evidence="1 2">
    <name type="scientific">Pseudarthrobacter chlorophenolicus (strain ATCC 700700 / DSM 12829 / CIP 107037 / JCM 12360 / KCTC 9906 / NCIMB 13794 / A6)</name>
    <name type="common">Arthrobacter chlorophenolicus</name>
    <dbReference type="NCBI Taxonomy" id="452863"/>
    <lineage>
        <taxon>Bacteria</taxon>
        <taxon>Bacillati</taxon>
        <taxon>Actinomycetota</taxon>
        <taxon>Actinomycetes</taxon>
        <taxon>Micrococcales</taxon>
        <taxon>Micrococcaceae</taxon>
        <taxon>Pseudarthrobacter</taxon>
    </lineage>
</organism>
<dbReference type="Proteomes" id="UP000002505">
    <property type="component" value="Chromosome"/>
</dbReference>
<dbReference type="EMBL" id="CP001341">
    <property type="protein sequence ID" value="ACL38356.1"/>
    <property type="molecule type" value="Genomic_DNA"/>
</dbReference>
<dbReference type="HOGENOM" id="CLU_2285588_0_0_11"/>
<dbReference type="OrthoDB" id="4947240at2"/>
<keyword evidence="2" id="KW-1185">Reference proteome</keyword>
<dbReference type="AlphaFoldDB" id="B8H9X2"/>
<proteinExistence type="predicted"/>
<evidence type="ECO:0008006" key="3">
    <source>
        <dbReference type="Google" id="ProtNLM"/>
    </source>
</evidence>
<reference evidence="1" key="1">
    <citation type="submission" date="2009-01" db="EMBL/GenBank/DDBJ databases">
        <title>Complete sequence of chromosome of Arthrobacter chlorophenolicus A6.</title>
        <authorList>
            <consortium name="US DOE Joint Genome Institute"/>
            <person name="Lucas S."/>
            <person name="Copeland A."/>
            <person name="Lapidus A."/>
            <person name="Glavina del Rio T."/>
            <person name="Tice H."/>
            <person name="Bruce D."/>
            <person name="Goodwin L."/>
            <person name="Pitluck S."/>
            <person name="Goltsman E."/>
            <person name="Clum A."/>
            <person name="Larimer F."/>
            <person name="Land M."/>
            <person name="Hauser L."/>
            <person name="Kyrpides N."/>
            <person name="Mikhailova N."/>
            <person name="Jansson J."/>
            <person name="Richardson P."/>
        </authorList>
    </citation>
    <scope>NUCLEOTIDE SEQUENCE [LARGE SCALE GENOMIC DNA]</scope>
    <source>
        <strain evidence="1">A6</strain>
    </source>
</reference>
<protein>
    <recommendedName>
        <fullName evidence="3">DUF1918 domain-containing protein</fullName>
    </recommendedName>
</protein>
<evidence type="ECO:0000313" key="1">
    <source>
        <dbReference type="EMBL" id="ACL38356.1"/>
    </source>
</evidence>
<accession>B8H9X2</accession>
<sequence length="101" mass="10811">MYQRSPLRRIAARRGPARVAGPAEVPDWSRLGRGDDVEVLPPRGTAVAGTIDMIAPDRSVFWMIRRDGGGRTMVCSGDDVSVAMVARAKAARPPQPEAGCP</sequence>
<gene>
    <name evidence="1" type="ordered locus">Achl_0357</name>
</gene>
<dbReference type="RefSeq" id="WP_015935583.1">
    <property type="nucleotide sequence ID" value="NC_011886.1"/>
</dbReference>
<dbReference type="KEGG" id="ach:Achl_0357"/>
<name>B8H9X2_PSECP</name>
<evidence type="ECO:0000313" key="2">
    <source>
        <dbReference type="Proteomes" id="UP000002505"/>
    </source>
</evidence>